<feature type="domain" description="CUB" evidence="4">
    <location>
        <begin position="469"/>
        <end position="627"/>
    </location>
</feature>
<feature type="disulfide bond" evidence="2">
    <location>
        <begin position="845"/>
        <end position="862"/>
    </location>
</feature>
<proteinExistence type="predicted"/>
<dbReference type="PANTHER" id="PTHR47537">
    <property type="entry name" value="CUBILIN"/>
    <property type="match status" value="1"/>
</dbReference>
<dbReference type="PANTHER" id="PTHR47537:SF2">
    <property type="entry name" value="CUBILIN"/>
    <property type="match status" value="1"/>
</dbReference>
<dbReference type="Gene3D" id="2.60.120.290">
    <property type="entry name" value="Spermadhesin, CUB domain"/>
    <property type="match status" value="5"/>
</dbReference>
<dbReference type="EMBL" id="CAJNOJ010000062">
    <property type="protein sequence ID" value="CAF1003855.1"/>
    <property type="molecule type" value="Genomic_DNA"/>
</dbReference>
<comment type="caution">
    <text evidence="5">The sequence shown here is derived from an EMBL/GenBank/DDBJ whole genome shotgun (WGS) entry which is preliminary data.</text>
</comment>
<keyword evidence="3" id="KW-0472">Membrane</keyword>
<evidence type="ECO:0000256" key="3">
    <source>
        <dbReference type="SAM" id="Phobius"/>
    </source>
</evidence>
<evidence type="ECO:0000313" key="5">
    <source>
        <dbReference type="EMBL" id="CAF1003855.1"/>
    </source>
</evidence>
<dbReference type="PROSITE" id="PS01180">
    <property type="entry name" value="CUB"/>
    <property type="match status" value="5"/>
</dbReference>
<feature type="domain" description="CUB" evidence="4">
    <location>
        <begin position="781"/>
        <end position="903"/>
    </location>
</feature>
<comment type="caution">
    <text evidence="2">Lacks conserved residue(s) required for the propagation of feature annotation.</text>
</comment>
<dbReference type="Proteomes" id="UP000663852">
    <property type="component" value="Unassembled WGS sequence"/>
</dbReference>
<dbReference type="OrthoDB" id="6022136at2759"/>
<sequence length="1038" mass="120902">MFRQQFDRERIVDIVIGKSIITKKLCKVFHIEITLGRFGVTYKIEYRMYSILVCSFSLYKTQSIVQIIHVLCTPSKQSITKKTYVVRRERQKFDAHIRSQDFNDLLNAVHTSTTTTMSSNLLVLNPMEFEHEFQDPLHKSLDIVETQYLSFNMSQYGSDGGVFSSPNFPHNYPQDAIIFYQFVASTNYRVVIEIDFFEIRGVSPQCTHDYLDVFINLTDFNLVNDQLLHRFCGRNKPPLLISITNLLLLGFFTEDMQTERGFNGSFRFIPAQRYKENLIREPCDYIFDSSKSKRGEFFSPTYPGTYLPWQFCNYSFVGQSNERVHIRFRDLMLFKTPNAQHCAIDLIRLYDNTLRPIELERFLSSFKQTSPVDGGLLSEQSDSQHITDLCGTYSMPLDVYSTKSSLLFYFITTHYAELTNEEQSQLNEASMPSLWRKGFYAEYEFLSTLTTLDFIPRNQTNQYLSGTECDQTIKSFGKGHGILQSPNWPNFYKPQTSCSTYLLGIDDRYGLENVEIEFEQFDIDCQLAIFVIYNASRIHDYHLQSHPSYSFVNSTLVSKEKSFNNYYQQEVDFKENLTFCGHFKPEGRFVSQNSLLKLSFIPKTRPANNLLPSLVNGGKFQAKYRFIKSYHQLSKNKSQLINTGDCSLFYYQSRALNGKFQPPRSSDEDYFSNANCTFHFQILNSNFRLLISYDYFNIADNDVINCPSDNLTYTYRSHSLYKSYPYIYCGYRNYPPPYLTDHSVEQFRIHFRSNNDSETGLGFDGRYEFVNRTHPLFSSQCRTPFDPIIEIYDKEQSSGNLSSSGYPENVICEWSYRTKVDYQFKLDLTVVDLEGSKTKDPPQGCQSSVLKIFSEERIDELCGQQETISYIITKSNWFTVQFISFTRQTGELLKGFHLTWTIIRPKTTDPDYLDCQPRNETAFSIHRSLICDNYVHCQPYSNADELSTNCSQLLSTNSYLVSFPFLRQHYIFISIIILLIILTITVAILLIFFIIKTKNYLHQEKIRSSTKTYFTDINTHNLDDSTDVNLMKQTVTTV</sequence>
<dbReference type="SUPFAM" id="SSF49854">
    <property type="entry name" value="Spermadhesin, CUB domain"/>
    <property type="match status" value="5"/>
</dbReference>
<reference evidence="5" key="1">
    <citation type="submission" date="2021-02" db="EMBL/GenBank/DDBJ databases">
        <authorList>
            <person name="Nowell W R."/>
        </authorList>
    </citation>
    <scope>NUCLEOTIDE SEQUENCE</scope>
</reference>
<evidence type="ECO:0000256" key="1">
    <source>
        <dbReference type="ARBA" id="ARBA00023157"/>
    </source>
</evidence>
<dbReference type="CDD" id="cd00041">
    <property type="entry name" value="CUB"/>
    <property type="match status" value="3"/>
</dbReference>
<feature type="domain" description="CUB" evidence="4">
    <location>
        <begin position="149"/>
        <end position="269"/>
    </location>
</feature>
<protein>
    <recommendedName>
        <fullName evidence="4">CUB domain-containing protein</fullName>
    </recommendedName>
</protein>
<keyword evidence="1 2" id="KW-1015">Disulfide bond</keyword>
<organism evidence="5 6">
    <name type="scientific">Adineta ricciae</name>
    <name type="common">Rotifer</name>
    <dbReference type="NCBI Taxonomy" id="249248"/>
    <lineage>
        <taxon>Eukaryota</taxon>
        <taxon>Metazoa</taxon>
        <taxon>Spiralia</taxon>
        <taxon>Gnathifera</taxon>
        <taxon>Rotifera</taxon>
        <taxon>Eurotatoria</taxon>
        <taxon>Bdelloidea</taxon>
        <taxon>Adinetida</taxon>
        <taxon>Adinetidae</taxon>
        <taxon>Adineta</taxon>
    </lineage>
</organism>
<keyword evidence="3" id="KW-0812">Transmembrane</keyword>
<dbReference type="GO" id="GO:0005886">
    <property type="term" value="C:plasma membrane"/>
    <property type="evidence" value="ECO:0007669"/>
    <property type="project" value="TreeGrafter"/>
</dbReference>
<accession>A0A814H0D0</accession>
<dbReference type="AlphaFoldDB" id="A0A814H0D0"/>
<dbReference type="InterPro" id="IPR035914">
    <property type="entry name" value="Sperma_CUB_dom_sf"/>
</dbReference>
<feature type="transmembrane region" description="Helical" evidence="3">
    <location>
        <begin position="970"/>
        <end position="995"/>
    </location>
</feature>
<evidence type="ECO:0000259" key="4">
    <source>
        <dbReference type="PROSITE" id="PS01180"/>
    </source>
</evidence>
<dbReference type="InterPro" id="IPR000859">
    <property type="entry name" value="CUB_dom"/>
</dbReference>
<dbReference type="InterPro" id="IPR053207">
    <property type="entry name" value="Non-NMDA_GluR_Accessory"/>
</dbReference>
<feature type="domain" description="CUB" evidence="4">
    <location>
        <begin position="646"/>
        <end position="770"/>
    </location>
</feature>
<gene>
    <name evidence="5" type="ORF">EDS130_LOCUS15025</name>
</gene>
<name>A0A814H0D0_ADIRI</name>
<evidence type="ECO:0000256" key="2">
    <source>
        <dbReference type="PROSITE-ProRule" id="PRU00059"/>
    </source>
</evidence>
<keyword evidence="3" id="KW-1133">Transmembrane helix</keyword>
<dbReference type="SMART" id="SM00042">
    <property type="entry name" value="CUB"/>
    <property type="match status" value="4"/>
</dbReference>
<dbReference type="Pfam" id="PF00431">
    <property type="entry name" value="CUB"/>
    <property type="match status" value="3"/>
</dbReference>
<evidence type="ECO:0000313" key="6">
    <source>
        <dbReference type="Proteomes" id="UP000663852"/>
    </source>
</evidence>
<feature type="domain" description="CUB" evidence="4">
    <location>
        <begin position="283"/>
        <end position="446"/>
    </location>
</feature>